<proteinExistence type="predicted"/>
<dbReference type="PANTHER" id="PTHR43539:SF78">
    <property type="entry name" value="FLAVIN-CONTAINING MONOOXYGENASE"/>
    <property type="match status" value="1"/>
</dbReference>
<dbReference type="InterPro" id="IPR050982">
    <property type="entry name" value="Auxin_biosynth/cation_transpt"/>
</dbReference>
<accession>A0ABV3WZ05</accession>
<dbReference type="EC" id="1.14.13.-" evidence="2"/>
<sequence length="367" mass="40313">MERHVLVIGAGQAGLAAGYHLRRAGMAFTIVDAARRVGDSWRRRYDGLTLFTPRQFSALPGMELPGNREGYPDRDEFADYLEAYAVRSNLPILLEREVVRLIKADGGFEANFPQGETLRASDVIVATGAFQRPLVPRVARDFGTDVLQLTTETFRNPMQVPDGPVLVVGDGASGRDIAVECRSTQPVLLATGKPRRLLPERILGKSIWWWLRLTGVLKAPASSFIGRKLKETDAFPDRGRSNAALEQRGIRIVPRLVGAEPGRARFSDSDTAEIRTVIWATGYRDDTSWLDMAEAKTADGGFVHAAGISRVKGLYFVGRPWQRNRASALIMGAGEDAALIVQSIISTAPSRSSETGDRTELERPRCP</sequence>
<dbReference type="GO" id="GO:0016491">
    <property type="term" value="F:oxidoreductase activity"/>
    <property type="evidence" value="ECO:0007669"/>
    <property type="project" value="UniProtKB-KW"/>
</dbReference>
<dbReference type="SUPFAM" id="SSF51905">
    <property type="entry name" value="FAD/NAD(P)-binding domain"/>
    <property type="match status" value="2"/>
</dbReference>
<dbReference type="RefSeq" id="WP_368804691.1">
    <property type="nucleotide sequence ID" value="NZ_JAZHFV010000007.1"/>
</dbReference>
<keyword evidence="3" id="KW-1185">Reference proteome</keyword>
<dbReference type="PRINTS" id="PR00469">
    <property type="entry name" value="PNDRDTASEII"/>
</dbReference>
<dbReference type="Proteomes" id="UP001559025">
    <property type="component" value="Unassembled WGS sequence"/>
</dbReference>
<dbReference type="InterPro" id="IPR036188">
    <property type="entry name" value="FAD/NAD-bd_sf"/>
</dbReference>
<name>A0ABV3WZ05_9HYPH</name>
<reference evidence="2 3" key="1">
    <citation type="submission" date="2024-01" db="EMBL/GenBank/DDBJ databases">
        <title>New evidence supports the origin of RcGTA from prophage.</title>
        <authorList>
            <person name="Xu Y."/>
            <person name="Liu B."/>
            <person name="Chen F."/>
        </authorList>
    </citation>
    <scope>NUCLEOTIDE SEQUENCE [LARGE SCALE GENOMIC DNA]</scope>
    <source>
        <strain evidence="2 3">CBW1107-2</strain>
    </source>
</reference>
<evidence type="ECO:0000256" key="1">
    <source>
        <dbReference type="ARBA" id="ARBA00023002"/>
    </source>
</evidence>
<dbReference type="PRINTS" id="PR00368">
    <property type="entry name" value="FADPNR"/>
</dbReference>
<protein>
    <submittedName>
        <fullName evidence="2">NAD(P)/FAD-dependent oxidoreductase</fullName>
        <ecNumber evidence="2">1.14.13.-</ecNumber>
    </submittedName>
</protein>
<dbReference type="Pfam" id="PF13738">
    <property type="entry name" value="Pyr_redox_3"/>
    <property type="match status" value="1"/>
</dbReference>
<organism evidence="2 3">
    <name type="scientific">Neoaquamicrobium sediminum</name>
    <dbReference type="NCBI Taxonomy" id="1849104"/>
    <lineage>
        <taxon>Bacteria</taxon>
        <taxon>Pseudomonadati</taxon>
        <taxon>Pseudomonadota</taxon>
        <taxon>Alphaproteobacteria</taxon>
        <taxon>Hyphomicrobiales</taxon>
        <taxon>Phyllobacteriaceae</taxon>
        <taxon>Neoaquamicrobium</taxon>
    </lineage>
</organism>
<evidence type="ECO:0000313" key="2">
    <source>
        <dbReference type="EMBL" id="MEX4009901.1"/>
    </source>
</evidence>
<evidence type="ECO:0000313" key="3">
    <source>
        <dbReference type="Proteomes" id="UP001559025"/>
    </source>
</evidence>
<dbReference type="Gene3D" id="3.50.50.60">
    <property type="entry name" value="FAD/NAD(P)-binding domain"/>
    <property type="match status" value="1"/>
</dbReference>
<comment type="caution">
    <text evidence="2">The sequence shown here is derived from an EMBL/GenBank/DDBJ whole genome shotgun (WGS) entry which is preliminary data.</text>
</comment>
<keyword evidence="1 2" id="KW-0560">Oxidoreductase</keyword>
<dbReference type="PANTHER" id="PTHR43539">
    <property type="entry name" value="FLAVIN-BINDING MONOOXYGENASE-LIKE PROTEIN (AFU_ORTHOLOGUE AFUA_4G09220)"/>
    <property type="match status" value="1"/>
</dbReference>
<gene>
    <name evidence="2" type="ORF">V1479_21520</name>
</gene>
<dbReference type="EMBL" id="JAZHFV010000007">
    <property type="protein sequence ID" value="MEX4009901.1"/>
    <property type="molecule type" value="Genomic_DNA"/>
</dbReference>